<gene>
    <name evidence="3" type="ORF">ADUPG1_012687</name>
</gene>
<protein>
    <submittedName>
        <fullName evidence="3">Uncharacterized protein</fullName>
    </submittedName>
</protein>
<dbReference type="EMBL" id="BQXS01012513">
    <property type="protein sequence ID" value="GKT24281.1"/>
    <property type="molecule type" value="Genomic_DNA"/>
</dbReference>
<evidence type="ECO:0000256" key="1">
    <source>
        <dbReference type="SAM" id="Coils"/>
    </source>
</evidence>
<evidence type="ECO:0000313" key="4">
    <source>
        <dbReference type="Proteomes" id="UP001057375"/>
    </source>
</evidence>
<feature type="region of interest" description="Disordered" evidence="2">
    <location>
        <begin position="930"/>
        <end position="969"/>
    </location>
</feature>
<feature type="region of interest" description="Disordered" evidence="2">
    <location>
        <begin position="131"/>
        <end position="156"/>
    </location>
</feature>
<name>A0ABQ5K404_9EUKA</name>
<comment type="caution">
    <text evidence="3">The sequence shown here is derived from an EMBL/GenBank/DDBJ whole genome shotgun (WGS) entry which is preliminary data.</text>
</comment>
<sequence>VGNVRSSRDSNAISTHHGHHASSSSFSLAPNNHARTSSGIDVDAVFLDGHDNSDRDDIASERIGTNRTTGTGNISHQKHPSNSGIMHQAPSTLSIQSSYSSLSLSTTAYQTASTRGPTGRTGSVALPFRIHHSSHSEKPMSKASSSSVRETTDGDESACLGEFEEDLCCDDMTSSRALLTSSTQTLAPPTISFSFIINTLTAVHTALQMHKKKEKKKEKRSSAGESTHGVDGSHMQGKSRETGSRSSHKKKSKKSKKFQETVILGKVERNMSNVIFSFCHRLISESLFISVCSQDELFHFVEFMFHLYTHSEKERERKEVINCICQCILVCELCGVENLCVWRHSGASLKEEEDFIECISASREGISACEGKEEEETGYQHYSTMTCNDNDFGSKDGLDDSSTLQTRVIVFPRFSLYLSHKSPIHFTIPLFSLLFSFLSPSHTHRDREMRKIIVNCVSMMKNGWNEIIKYCIFPLLDNARKGFHIAARNGGRKNDVFSKRPPSHSSKGSVGFLIVGDSRDSITLSAGQRGKIGKEDLIGSNADVFNNAENELETDEFFESIEPYYHCPNSYFGNSEKHGSFSSSSSESTSCSFTAYKAWVHTSFKNILMMCVDVIYLALPYSKDVVGLFLEHIISLVYVEEKEVGECVLKCIVYLFDKFRDHFEKEEIEKEEIEKEEIEKEEKSDQEVAVVVEQEELIHPVAILQSPSNDDSVIFTWSYVVNLWKRLFSTTLPSLIKMSSMSGSSSSSSLSLTSSLSSSSSSGYLLYLQSILPSSLISFLSLSLDIPQKEEIEKEEIEKEEIEKEEKSDQEVAVVVEQEELIHPVAILQSPSNDDSVIFTWSYVVNLWKRLFSTTLPSLIKMSSMSGSSSSSSLSLTSSLSSSSSSVQYDSLVHLLDDTLHSYTNVYVQYCFDKQLGLGDRRPMSRLANASCEASEVEEEEEEEEEVRREERGEESYGSFSKSERDGSLANNVFGDGDYSPVLRRTHSSTASVALSPGATAMGGSSLAVSLTPVLVSLSSSLVSLISPSSSPSTYAKYSKFYLDFLSHALDSFSPFLYSGSKMESICVTLIHSLNSLSHADFLTASLHLVSISGILLHSTPRVREAYRGIIGGRMSAVLSTLGSKHNIAGRGLKRRRKKE</sequence>
<feature type="coiled-coil region" evidence="1">
    <location>
        <begin position="656"/>
        <end position="688"/>
    </location>
</feature>
<keyword evidence="4" id="KW-1185">Reference proteome</keyword>
<feature type="region of interest" description="Disordered" evidence="2">
    <location>
        <begin position="208"/>
        <end position="257"/>
    </location>
</feature>
<dbReference type="Proteomes" id="UP001057375">
    <property type="component" value="Unassembled WGS sequence"/>
</dbReference>
<reference evidence="3" key="1">
    <citation type="submission" date="2022-03" db="EMBL/GenBank/DDBJ databases">
        <title>Draft genome sequence of Aduncisulcus paluster, a free-living microaerophilic Fornicata.</title>
        <authorList>
            <person name="Yuyama I."/>
            <person name="Kume K."/>
            <person name="Tamura T."/>
            <person name="Inagaki Y."/>
            <person name="Hashimoto T."/>
        </authorList>
    </citation>
    <scope>NUCLEOTIDE SEQUENCE</scope>
    <source>
        <strain evidence="3">NY0171</strain>
    </source>
</reference>
<feature type="compositionally biased region" description="Low complexity" evidence="2">
    <location>
        <begin position="62"/>
        <end position="74"/>
    </location>
</feature>
<evidence type="ECO:0000256" key="2">
    <source>
        <dbReference type="SAM" id="MobiDB-lite"/>
    </source>
</evidence>
<feature type="compositionally biased region" description="Acidic residues" evidence="2">
    <location>
        <begin position="935"/>
        <end position="945"/>
    </location>
</feature>
<feature type="compositionally biased region" description="Basic residues" evidence="2">
    <location>
        <begin position="209"/>
        <end position="219"/>
    </location>
</feature>
<proteinExistence type="predicted"/>
<evidence type="ECO:0000313" key="3">
    <source>
        <dbReference type="EMBL" id="GKT24281.1"/>
    </source>
</evidence>
<feature type="compositionally biased region" description="Basic and acidic residues" evidence="2">
    <location>
        <begin position="946"/>
        <end position="955"/>
    </location>
</feature>
<feature type="compositionally biased region" description="Basic residues" evidence="2">
    <location>
        <begin position="246"/>
        <end position="256"/>
    </location>
</feature>
<feature type="non-terminal residue" evidence="3">
    <location>
        <position position="1"/>
    </location>
</feature>
<feature type="region of interest" description="Disordered" evidence="2">
    <location>
        <begin position="1"/>
        <end position="32"/>
    </location>
</feature>
<keyword evidence="1" id="KW-0175">Coiled coil</keyword>
<accession>A0ABQ5K404</accession>
<feature type="region of interest" description="Disordered" evidence="2">
    <location>
        <begin position="52"/>
        <end position="84"/>
    </location>
</feature>
<organism evidence="3 4">
    <name type="scientific">Aduncisulcus paluster</name>
    <dbReference type="NCBI Taxonomy" id="2918883"/>
    <lineage>
        <taxon>Eukaryota</taxon>
        <taxon>Metamonada</taxon>
        <taxon>Carpediemonas-like organisms</taxon>
        <taxon>Aduncisulcus</taxon>
    </lineage>
</organism>